<evidence type="ECO:0000313" key="3">
    <source>
        <dbReference type="Proteomes" id="UP001418222"/>
    </source>
</evidence>
<dbReference type="AlphaFoldDB" id="A0AAP0B6G3"/>
<sequence>MMQRRQRGGSSRRLMMRRRQRRGSSPEKPPAPSLDTPEMRRHTVAGYERPAPSPDEMREIRPPPSRRRCADADGVGSGESPKRGRLELGEEFSARRFLRSEKTRS</sequence>
<feature type="region of interest" description="Disordered" evidence="1">
    <location>
        <begin position="1"/>
        <end position="88"/>
    </location>
</feature>
<accession>A0AAP0B6G3</accession>
<dbReference type="Proteomes" id="UP001418222">
    <property type="component" value="Unassembled WGS sequence"/>
</dbReference>
<organism evidence="2 3">
    <name type="scientific">Platanthera zijinensis</name>
    <dbReference type="NCBI Taxonomy" id="2320716"/>
    <lineage>
        <taxon>Eukaryota</taxon>
        <taxon>Viridiplantae</taxon>
        <taxon>Streptophyta</taxon>
        <taxon>Embryophyta</taxon>
        <taxon>Tracheophyta</taxon>
        <taxon>Spermatophyta</taxon>
        <taxon>Magnoliopsida</taxon>
        <taxon>Liliopsida</taxon>
        <taxon>Asparagales</taxon>
        <taxon>Orchidaceae</taxon>
        <taxon>Orchidoideae</taxon>
        <taxon>Orchideae</taxon>
        <taxon>Orchidinae</taxon>
        <taxon>Platanthera</taxon>
    </lineage>
</organism>
<reference evidence="2 3" key="1">
    <citation type="journal article" date="2022" name="Nat. Plants">
        <title>Genomes of leafy and leafless Platanthera orchids illuminate the evolution of mycoheterotrophy.</title>
        <authorList>
            <person name="Li M.H."/>
            <person name="Liu K.W."/>
            <person name="Li Z."/>
            <person name="Lu H.C."/>
            <person name="Ye Q.L."/>
            <person name="Zhang D."/>
            <person name="Wang J.Y."/>
            <person name="Li Y.F."/>
            <person name="Zhong Z.M."/>
            <person name="Liu X."/>
            <person name="Yu X."/>
            <person name="Liu D.K."/>
            <person name="Tu X.D."/>
            <person name="Liu B."/>
            <person name="Hao Y."/>
            <person name="Liao X.Y."/>
            <person name="Jiang Y.T."/>
            <person name="Sun W.H."/>
            <person name="Chen J."/>
            <person name="Chen Y.Q."/>
            <person name="Ai Y."/>
            <person name="Zhai J.W."/>
            <person name="Wu S.S."/>
            <person name="Zhou Z."/>
            <person name="Hsiao Y.Y."/>
            <person name="Wu W.L."/>
            <person name="Chen Y.Y."/>
            <person name="Lin Y.F."/>
            <person name="Hsu J.L."/>
            <person name="Li C.Y."/>
            <person name="Wang Z.W."/>
            <person name="Zhao X."/>
            <person name="Zhong W.Y."/>
            <person name="Ma X.K."/>
            <person name="Ma L."/>
            <person name="Huang J."/>
            <person name="Chen G.Z."/>
            <person name="Huang M.Z."/>
            <person name="Huang L."/>
            <person name="Peng D.H."/>
            <person name="Luo Y.B."/>
            <person name="Zou S.Q."/>
            <person name="Chen S.P."/>
            <person name="Lan S."/>
            <person name="Tsai W.C."/>
            <person name="Van de Peer Y."/>
            <person name="Liu Z.J."/>
        </authorList>
    </citation>
    <scope>NUCLEOTIDE SEQUENCE [LARGE SCALE GENOMIC DNA]</scope>
    <source>
        <strain evidence="2">Lor287</strain>
    </source>
</reference>
<comment type="caution">
    <text evidence="2">The sequence shown here is derived from an EMBL/GenBank/DDBJ whole genome shotgun (WGS) entry which is preliminary data.</text>
</comment>
<dbReference type="EMBL" id="JBBWWQ010000014">
    <property type="protein sequence ID" value="KAK8930748.1"/>
    <property type="molecule type" value="Genomic_DNA"/>
</dbReference>
<evidence type="ECO:0000313" key="2">
    <source>
        <dbReference type="EMBL" id="KAK8930748.1"/>
    </source>
</evidence>
<evidence type="ECO:0000256" key="1">
    <source>
        <dbReference type="SAM" id="MobiDB-lite"/>
    </source>
</evidence>
<gene>
    <name evidence="2" type="ORF">KSP39_PZI017064</name>
</gene>
<protein>
    <submittedName>
        <fullName evidence="2">Uncharacterized protein</fullName>
    </submittedName>
</protein>
<name>A0AAP0B6G3_9ASPA</name>
<proteinExistence type="predicted"/>
<keyword evidence="3" id="KW-1185">Reference proteome</keyword>